<evidence type="ECO:0000313" key="2">
    <source>
        <dbReference type="Proteomes" id="UP000308886"/>
    </source>
</evidence>
<accession>A0AC61QMD5</accession>
<organism evidence="1 2">
    <name type="scientific">Palleniella muris</name>
    <dbReference type="NCBI Taxonomy" id="3038145"/>
    <lineage>
        <taxon>Bacteria</taxon>
        <taxon>Pseudomonadati</taxon>
        <taxon>Bacteroidota</taxon>
        <taxon>Bacteroidia</taxon>
        <taxon>Bacteroidales</taxon>
        <taxon>Prevotellaceae</taxon>
        <taxon>Palleniella</taxon>
    </lineage>
</organism>
<comment type="caution">
    <text evidence="1">The sequence shown here is derived from an EMBL/GenBank/DDBJ whole genome shotgun (WGS) entry which is preliminary data.</text>
</comment>
<dbReference type="Proteomes" id="UP000308886">
    <property type="component" value="Unassembled WGS sequence"/>
</dbReference>
<name>A0AC61QMD5_9BACT</name>
<sequence>MKRHRLFFVAVMLLVMFAGISCKNDKASAVQEEVYLKFDSVEWHDSATVSPNGITRVDYKCVFPVSGSKALKDSMVRWICEQYGDSMFNVSVNMKALLEKMGRKQITVDKAELAEIVAHRGADDKFPLEYATDIRTNVEYEDSNFVTLSCQTYKYMAGAHGSTVSNAITFSKKDGSRCGWDLLADMDKNEIAGKIKAGLKEYFKITEPNSDSKLREMLMGIDDADYKDNFPLPAYPPYLVKDGVAVLYQQYEIAPYSAGMPKCVIKP</sequence>
<reference evidence="1" key="1">
    <citation type="submission" date="2019-04" db="EMBL/GenBank/DDBJ databases">
        <title>Microbes associate with the intestines of laboratory mice.</title>
        <authorList>
            <person name="Navarre W."/>
            <person name="Wong E."/>
            <person name="Huang K."/>
            <person name="Tropini C."/>
            <person name="Ng K."/>
            <person name="Yu B."/>
        </authorList>
    </citation>
    <scope>NUCLEOTIDE SEQUENCE</scope>
    <source>
        <strain evidence="1">NM73_A23</strain>
    </source>
</reference>
<evidence type="ECO:0000313" key="1">
    <source>
        <dbReference type="EMBL" id="TGX80452.1"/>
    </source>
</evidence>
<gene>
    <name evidence="1" type="ORF">E5358_13040</name>
</gene>
<protein>
    <submittedName>
        <fullName evidence="1">DUF3298 domain-containing protein</fullName>
    </submittedName>
</protein>
<keyword evidence="2" id="KW-1185">Reference proteome</keyword>
<proteinExistence type="predicted"/>
<dbReference type="EMBL" id="SRZC01000026">
    <property type="protein sequence ID" value="TGX80452.1"/>
    <property type="molecule type" value="Genomic_DNA"/>
</dbReference>